<dbReference type="SUPFAM" id="SSF56112">
    <property type="entry name" value="Protein kinase-like (PK-like)"/>
    <property type="match status" value="1"/>
</dbReference>
<dbReference type="InterPro" id="IPR011009">
    <property type="entry name" value="Kinase-like_dom_sf"/>
</dbReference>
<dbReference type="Proteomes" id="UP000580250">
    <property type="component" value="Unassembled WGS sequence"/>
</dbReference>
<sequence length="1238" mass="139959">MSCDGLLIHLAHSYIEYYTELLGELFLRYFCPYKPAAYPPDKIPSNMNMKEPAKYANDKTLPSTSINEQRPDVKMRKIRRVGTTCWDYQAKEKDELSFRHGSVVEILNDESCEDGWVMARIDKKKGMVPGNYVVLVGTGPNLINSEDVKRGDLLASGGFANVFKGSFKNQEVALKIPKSGTEQNREDLEREALILSRIKHENIVGFFGYSLDPLLIALELCRGGALINLYRRMASSDILTVICWAKQVASAIQHLHSRDDPVIYADLKAENVLIKEIPCLCGLDDESWKIVTNYTKNNSCRKCKGLRIDLITLKISDFNVSKNGTLIKNDESCDGSVPWMSPEVLECNGVTTMIDVWSFANFLWEVLSRKIPYKNQGIYTIRNFMKNDLPLPLPDDLPLEMRKIFESCWKKIPIERSPIKDVIEMLDVAELNIDSNYKWILPKEQPEETFKNSQILNDQSEEMLNCLQINSSGESFKIPIYEAIMLIQRYGTILPKELDEMKKLGIELHPPTPAKRLKKSSKLNKESIGPPINFRHNVSARVRSSSSDDKSFSDEKILVIHRLKKDQDRHRSHDSLVDQNIEDNKEDSLSTIHSMLKSQQQQQRGNIKTNRPDNFRKHDYLTLSTIVPKAKIPHQKIEEKNCAQIVDEDSSQFNEENKNFELKKERGLSRTNAVRPKICEQLIPETISNASSPSDSLSSEGFVVNSEGFVVVSATGADFHSPSHPSDKSSFNVTNLFNRRISPPHHQQQNLSSITPTSARNSIQQQNEANEHVKGSINKENRKSSSSNQLISNSIFYVPSTTTATVESKTTTPESDSSSSFDPCSNALKLKRGWINKLFGTSPRPSICGGVGGDSEVNLEDSVQLEKLEKIGFDRQQHETTPKYKKRTESSNIIKSRHKSSSLNPIHHNSKERLSINTIIQMDDDYGDYDNYQQEHRPNKSFNLNFEPIDENYSNSLTKTCNSARSYNDLNNTNDRRNMQSSRCYIQEEADCFHQRSKSSETPITSQSRNDLLNFLMQPPTNTTFFNPSYISMQENQKALVQSVTQKNQAPIPMPRKNKVTSLVPSLGAPRQVSANDQPWPTSEAPMLEKESKTSIATQQSSSIVVRPNTLRLLPPQQQTTTISPLNSLATTTTTTPSTSTTTTTNTFSHLLQENNLLRQCDSGIYPEGSTDDETKLQHLDYPCTSSDASPQIRHRSDSSSGLPLSPPPPPPLYPKRTHGQRIPKLPFDIPRKVERFS</sequence>
<comment type="similarity">
    <text evidence="2">Belongs to the protein kinase superfamily. STE Ser/Thr protein kinase family. MAP kinase kinase kinase subfamily.</text>
</comment>
<dbReference type="Gene3D" id="1.10.510.10">
    <property type="entry name" value="Transferase(Phosphotransferase) domain 1"/>
    <property type="match status" value="1"/>
</dbReference>
<dbReference type="InterPro" id="IPR051681">
    <property type="entry name" value="Ser/Thr_Kinases-Pseudokinases"/>
</dbReference>
<evidence type="ECO:0000313" key="16">
    <source>
        <dbReference type="Proteomes" id="UP000580250"/>
    </source>
</evidence>
<protein>
    <recommendedName>
        <fullName evidence="3">mitogen-activated protein kinase kinase kinase</fullName>
        <ecNumber evidence="3">2.7.11.25</ecNumber>
    </recommendedName>
</protein>
<comment type="caution">
    <text evidence="15">The sequence shown here is derived from an EMBL/GenBank/DDBJ whole genome shotgun (WGS) entry which is preliminary data.</text>
</comment>
<dbReference type="Pfam" id="PF07714">
    <property type="entry name" value="PK_Tyr_Ser-Thr"/>
    <property type="match status" value="1"/>
</dbReference>
<evidence type="ECO:0000313" key="15">
    <source>
        <dbReference type="EMBL" id="CAD2177690.1"/>
    </source>
</evidence>
<evidence type="ECO:0000256" key="9">
    <source>
        <dbReference type="ARBA" id="ARBA00047559"/>
    </source>
</evidence>
<feature type="compositionally biased region" description="Pro residues" evidence="12">
    <location>
        <begin position="1205"/>
        <end position="1214"/>
    </location>
</feature>
<dbReference type="GO" id="GO:0006950">
    <property type="term" value="P:response to stress"/>
    <property type="evidence" value="ECO:0007669"/>
    <property type="project" value="UniProtKB-ARBA"/>
</dbReference>
<feature type="domain" description="Protein kinase" evidence="14">
    <location>
        <begin position="148"/>
        <end position="440"/>
    </location>
</feature>
<evidence type="ECO:0000256" key="8">
    <source>
        <dbReference type="ARBA" id="ARBA00022840"/>
    </source>
</evidence>
<feature type="compositionally biased region" description="Polar residues" evidence="12">
    <location>
        <begin position="1120"/>
        <end position="1130"/>
    </location>
</feature>
<proteinExistence type="inferred from homology"/>
<dbReference type="SMART" id="SM00326">
    <property type="entry name" value="SH3"/>
    <property type="match status" value="1"/>
</dbReference>
<evidence type="ECO:0000256" key="10">
    <source>
        <dbReference type="ARBA" id="ARBA00048329"/>
    </source>
</evidence>
<evidence type="ECO:0000256" key="12">
    <source>
        <dbReference type="SAM" id="MobiDB-lite"/>
    </source>
</evidence>
<feature type="compositionally biased region" description="Low complexity" evidence="12">
    <location>
        <begin position="1131"/>
        <end position="1145"/>
    </location>
</feature>
<feature type="region of interest" description="Disordered" evidence="12">
    <location>
        <begin position="510"/>
        <end position="549"/>
    </location>
</feature>
<keyword evidence="5" id="KW-0808">Transferase</keyword>
<dbReference type="PROSITE" id="PS00108">
    <property type="entry name" value="PROTEIN_KINASE_ST"/>
    <property type="match status" value="1"/>
</dbReference>
<dbReference type="EMBL" id="CAJEWN010000302">
    <property type="protein sequence ID" value="CAD2177690.1"/>
    <property type="molecule type" value="Genomic_DNA"/>
</dbReference>
<feature type="region of interest" description="Disordered" evidence="12">
    <location>
        <begin position="1181"/>
        <end position="1238"/>
    </location>
</feature>
<dbReference type="OrthoDB" id="339325at2759"/>
<evidence type="ECO:0000256" key="3">
    <source>
        <dbReference type="ARBA" id="ARBA00012406"/>
    </source>
</evidence>
<dbReference type="InterPro" id="IPR000719">
    <property type="entry name" value="Prot_kinase_dom"/>
</dbReference>
<evidence type="ECO:0000256" key="6">
    <source>
        <dbReference type="ARBA" id="ARBA00022741"/>
    </source>
</evidence>
<feature type="region of interest" description="Disordered" evidence="12">
    <location>
        <begin position="742"/>
        <end position="788"/>
    </location>
</feature>
<comment type="cofactor">
    <cofactor evidence="1">
        <name>Mg(2+)</name>
        <dbReference type="ChEBI" id="CHEBI:18420"/>
    </cofactor>
</comment>
<reference evidence="15 16" key="1">
    <citation type="submission" date="2020-08" db="EMBL/GenBank/DDBJ databases">
        <authorList>
            <person name="Koutsovoulos G."/>
            <person name="Danchin GJ E."/>
        </authorList>
    </citation>
    <scope>NUCLEOTIDE SEQUENCE [LARGE SCALE GENOMIC DNA]</scope>
</reference>
<dbReference type="GO" id="GO:0005524">
    <property type="term" value="F:ATP binding"/>
    <property type="evidence" value="ECO:0007669"/>
    <property type="project" value="UniProtKB-KW"/>
</dbReference>
<feature type="region of interest" description="Disordered" evidence="12">
    <location>
        <begin position="1120"/>
        <end position="1145"/>
    </location>
</feature>
<feature type="compositionally biased region" description="Basic and acidic residues" evidence="12">
    <location>
        <begin position="769"/>
        <end position="783"/>
    </location>
</feature>
<evidence type="ECO:0000256" key="1">
    <source>
        <dbReference type="ARBA" id="ARBA00001946"/>
    </source>
</evidence>
<dbReference type="InterPro" id="IPR001245">
    <property type="entry name" value="Ser-Thr/Tyr_kinase_cat_dom"/>
</dbReference>
<dbReference type="Pfam" id="PF00018">
    <property type="entry name" value="SH3_1"/>
    <property type="match status" value="1"/>
</dbReference>
<gene>
    <name evidence="15" type="ORF">MENT_LOCUS29580</name>
</gene>
<keyword evidence="4 11" id="KW-0728">SH3 domain</keyword>
<keyword evidence="6" id="KW-0547">Nucleotide-binding</keyword>
<dbReference type="Gene3D" id="2.30.30.40">
    <property type="entry name" value="SH3 Domains"/>
    <property type="match status" value="1"/>
</dbReference>
<feature type="domain" description="SH3" evidence="13">
    <location>
        <begin position="77"/>
        <end position="138"/>
    </location>
</feature>
<dbReference type="PROSITE" id="PS50011">
    <property type="entry name" value="PROTEIN_KINASE_DOM"/>
    <property type="match status" value="1"/>
</dbReference>
<evidence type="ECO:0000256" key="4">
    <source>
        <dbReference type="ARBA" id="ARBA00022443"/>
    </source>
</evidence>
<dbReference type="Gene3D" id="3.30.200.20">
    <property type="entry name" value="Phosphorylase Kinase, domain 1"/>
    <property type="match status" value="1"/>
</dbReference>
<organism evidence="15 16">
    <name type="scientific">Meloidogyne enterolobii</name>
    <name type="common">Root-knot nematode worm</name>
    <name type="synonym">Meloidogyne mayaguensis</name>
    <dbReference type="NCBI Taxonomy" id="390850"/>
    <lineage>
        <taxon>Eukaryota</taxon>
        <taxon>Metazoa</taxon>
        <taxon>Ecdysozoa</taxon>
        <taxon>Nematoda</taxon>
        <taxon>Chromadorea</taxon>
        <taxon>Rhabditida</taxon>
        <taxon>Tylenchina</taxon>
        <taxon>Tylenchomorpha</taxon>
        <taxon>Tylenchoidea</taxon>
        <taxon>Meloidogynidae</taxon>
        <taxon>Meloidogyninae</taxon>
        <taxon>Meloidogyne</taxon>
    </lineage>
</organism>
<dbReference type="PROSITE" id="PS50002">
    <property type="entry name" value="SH3"/>
    <property type="match status" value="1"/>
</dbReference>
<feature type="region of interest" description="Disordered" evidence="12">
    <location>
        <begin position="1067"/>
        <end position="1087"/>
    </location>
</feature>
<feature type="compositionally biased region" description="Polar residues" evidence="12">
    <location>
        <begin position="745"/>
        <end position="768"/>
    </location>
</feature>
<evidence type="ECO:0000256" key="2">
    <source>
        <dbReference type="ARBA" id="ARBA00006529"/>
    </source>
</evidence>
<dbReference type="AlphaFoldDB" id="A0A6V7VRW2"/>
<dbReference type="EC" id="2.7.11.25" evidence="3"/>
<dbReference type="GO" id="GO:0004709">
    <property type="term" value="F:MAP kinase kinase kinase activity"/>
    <property type="evidence" value="ECO:0007669"/>
    <property type="project" value="UniProtKB-EC"/>
</dbReference>
<dbReference type="PANTHER" id="PTHR44329">
    <property type="entry name" value="SERINE/THREONINE-PROTEIN KINASE TNNI3K-RELATED"/>
    <property type="match status" value="1"/>
</dbReference>
<feature type="region of interest" description="Disordered" evidence="12">
    <location>
        <begin position="874"/>
        <end position="906"/>
    </location>
</feature>
<accession>A0A6V7VRW2</accession>
<dbReference type="SMART" id="SM00220">
    <property type="entry name" value="S_TKc"/>
    <property type="match status" value="1"/>
</dbReference>
<dbReference type="InterPro" id="IPR008271">
    <property type="entry name" value="Ser/Thr_kinase_AS"/>
</dbReference>
<evidence type="ECO:0000256" key="11">
    <source>
        <dbReference type="PROSITE-ProRule" id="PRU00192"/>
    </source>
</evidence>
<evidence type="ECO:0000256" key="7">
    <source>
        <dbReference type="ARBA" id="ARBA00022777"/>
    </source>
</evidence>
<evidence type="ECO:0000256" key="5">
    <source>
        <dbReference type="ARBA" id="ARBA00022679"/>
    </source>
</evidence>
<evidence type="ECO:0000259" key="14">
    <source>
        <dbReference type="PROSITE" id="PS50011"/>
    </source>
</evidence>
<keyword evidence="8" id="KW-0067">ATP-binding</keyword>
<keyword evidence="7" id="KW-0418">Kinase</keyword>
<dbReference type="PANTHER" id="PTHR44329:SF288">
    <property type="entry name" value="MITOGEN-ACTIVATED PROTEIN KINASE KINASE KINASE 20"/>
    <property type="match status" value="1"/>
</dbReference>
<comment type="catalytic activity">
    <reaction evidence="9">
        <text>L-threonyl-[protein] + ATP = O-phospho-L-threonyl-[protein] + ADP + H(+)</text>
        <dbReference type="Rhea" id="RHEA:46608"/>
        <dbReference type="Rhea" id="RHEA-COMP:11060"/>
        <dbReference type="Rhea" id="RHEA-COMP:11605"/>
        <dbReference type="ChEBI" id="CHEBI:15378"/>
        <dbReference type="ChEBI" id="CHEBI:30013"/>
        <dbReference type="ChEBI" id="CHEBI:30616"/>
        <dbReference type="ChEBI" id="CHEBI:61977"/>
        <dbReference type="ChEBI" id="CHEBI:456216"/>
        <dbReference type="EC" id="2.7.11.25"/>
    </reaction>
</comment>
<dbReference type="InterPro" id="IPR036028">
    <property type="entry name" value="SH3-like_dom_sf"/>
</dbReference>
<comment type="catalytic activity">
    <reaction evidence="10">
        <text>L-seryl-[protein] + ATP = O-phospho-L-seryl-[protein] + ADP + H(+)</text>
        <dbReference type="Rhea" id="RHEA:17989"/>
        <dbReference type="Rhea" id="RHEA-COMP:9863"/>
        <dbReference type="Rhea" id="RHEA-COMP:11604"/>
        <dbReference type="ChEBI" id="CHEBI:15378"/>
        <dbReference type="ChEBI" id="CHEBI:29999"/>
        <dbReference type="ChEBI" id="CHEBI:30616"/>
        <dbReference type="ChEBI" id="CHEBI:83421"/>
        <dbReference type="ChEBI" id="CHEBI:456216"/>
        <dbReference type="EC" id="2.7.11.25"/>
    </reaction>
</comment>
<name>A0A6V7VRW2_MELEN</name>
<evidence type="ECO:0000259" key="13">
    <source>
        <dbReference type="PROSITE" id="PS50002"/>
    </source>
</evidence>
<dbReference type="InterPro" id="IPR001452">
    <property type="entry name" value="SH3_domain"/>
</dbReference>
<dbReference type="SUPFAM" id="SSF50044">
    <property type="entry name" value="SH3-domain"/>
    <property type="match status" value="1"/>
</dbReference>